<keyword evidence="1" id="KW-0472">Membrane</keyword>
<feature type="transmembrane region" description="Helical" evidence="1">
    <location>
        <begin position="468"/>
        <end position="488"/>
    </location>
</feature>
<dbReference type="Gene3D" id="1.20.1740.10">
    <property type="entry name" value="Amino acid/polyamine transporter I"/>
    <property type="match status" value="1"/>
</dbReference>
<feature type="transmembrane region" description="Helical" evidence="1">
    <location>
        <begin position="190"/>
        <end position="213"/>
    </location>
</feature>
<name>A0ABT6FA96_9BACT</name>
<feature type="transmembrane region" description="Helical" evidence="1">
    <location>
        <begin position="233"/>
        <end position="264"/>
    </location>
</feature>
<organism evidence="2 3">
    <name type="scientific">Paludisphaera mucosa</name>
    <dbReference type="NCBI Taxonomy" id="3030827"/>
    <lineage>
        <taxon>Bacteria</taxon>
        <taxon>Pseudomonadati</taxon>
        <taxon>Planctomycetota</taxon>
        <taxon>Planctomycetia</taxon>
        <taxon>Isosphaerales</taxon>
        <taxon>Isosphaeraceae</taxon>
        <taxon>Paludisphaera</taxon>
    </lineage>
</organism>
<feature type="transmembrane region" description="Helical" evidence="1">
    <location>
        <begin position="66"/>
        <end position="91"/>
    </location>
</feature>
<feature type="transmembrane region" description="Helical" evidence="1">
    <location>
        <begin position="122"/>
        <end position="144"/>
    </location>
</feature>
<keyword evidence="1" id="KW-0812">Transmembrane</keyword>
<reference evidence="2 3" key="1">
    <citation type="submission" date="2023-03" db="EMBL/GenBank/DDBJ databases">
        <title>Paludisphaera mucosa sp. nov. a novel planctomycete from northern fen.</title>
        <authorList>
            <person name="Ivanova A."/>
        </authorList>
    </citation>
    <scope>NUCLEOTIDE SEQUENCE [LARGE SCALE GENOMIC DNA]</scope>
    <source>
        <strain evidence="2 3">Pla2</strain>
    </source>
</reference>
<proteinExistence type="predicted"/>
<evidence type="ECO:0000256" key="1">
    <source>
        <dbReference type="SAM" id="Phobius"/>
    </source>
</evidence>
<feature type="transmembrane region" description="Helical" evidence="1">
    <location>
        <begin position="164"/>
        <end position="183"/>
    </location>
</feature>
<comment type="caution">
    <text evidence="2">The sequence shown here is derived from an EMBL/GenBank/DDBJ whole genome shotgun (WGS) entry which is preliminary data.</text>
</comment>
<dbReference type="Proteomes" id="UP001216907">
    <property type="component" value="Unassembled WGS sequence"/>
</dbReference>
<dbReference type="EMBL" id="JARRAG010000002">
    <property type="protein sequence ID" value="MDG3004300.1"/>
    <property type="molecule type" value="Genomic_DNA"/>
</dbReference>
<feature type="transmembrane region" description="Helical" evidence="1">
    <location>
        <begin position="441"/>
        <end position="462"/>
    </location>
</feature>
<accession>A0ABT6FA96</accession>
<evidence type="ECO:0008006" key="4">
    <source>
        <dbReference type="Google" id="ProtNLM"/>
    </source>
</evidence>
<gene>
    <name evidence="2" type="ORF">PZE19_10985</name>
</gene>
<protein>
    <recommendedName>
        <fullName evidence="4">Amino acid transporter</fullName>
    </recommendedName>
</protein>
<feature type="transmembrane region" description="Helical" evidence="1">
    <location>
        <begin position="348"/>
        <end position="369"/>
    </location>
</feature>
<feature type="transmembrane region" description="Helical" evidence="1">
    <location>
        <begin position="390"/>
        <end position="408"/>
    </location>
</feature>
<evidence type="ECO:0000313" key="3">
    <source>
        <dbReference type="Proteomes" id="UP001216907"/>
    </source>
</evidence>
<sequence length="657" mass="70643">MSQILDPRPQADRDPGPLARWLLEGHTKGIEGPDAKADGRHEHTWWQVMCLTGVDYFSTLGYQPGIAALAAGALAPVATLILVLLTILGALPIYGRVARESPNGEGSIAMLEHLLTWWKGKLFVLALLGFVATDFIITITLSAADATAHIVENPFTPRSLHGHEIAVTLVLVAALGAVFLKGFKEAMGIAVALVAVYLTLNAVVVGHALYHVATHPHLLGAWKGRLFHEHGNPLAMLGIALLLFPKLALGLSGFETGVAVMPLVQGDPSDTPDRPDGRIRNTRKLLVAAALIMSVFLLSSSLVTTLLIPPEEFLAAAGDRPAGKANGRALAYLAHATFGEAFGTAYDLATILILWFAGASAMAGLLNIVPRYLPRFGMAPEWTRAARPLVLIYTAVAFAVTVIFRAGVDAQGGAYATGVLVLMTSAAVAVTLSARRRGARGAAVGFAAIAVVFAYTTVVNVIERPEGVKIAGFFIAAIVAVSLVSRLWRTMELRVGRIELDAEARRFIQEVGDEELHLIANHPDNQDFAEYEAKERETREDFVIPSDCPVLFLEIYVRDPSDFAEALEVRGVAVGDHSVLRAEATAIPNAIAALLLHLRDETGRRPHAYFNWTEGNPLLYLIRYVLSGRGDVAPVTREVLRQAEPDPARRPAIHAGV</sequence>
<feature type="transmembrane region" description="Helical" evidence="1">
    <location>
        <begin position="285"/>
        <end position="308"/>
    </location>
</feature>
<feature type="transmembrane region" description="Helical" evidence="1">
    <location>
        <begin position="414"/>
        <end position="434"/>
    </location>
</feature>
<keyword evidence="1" id="KW-1133">Transmembrane helix</keyword>
<keyword evidence="3" id="KW-1185">Reference proteome</keyword>
<evidence type="ECO:0000313" key="2">
    <source>
        <dbReference type="EMBL" id="MDG3004300.1"/>
    </source>
</evidence>